<sequence length="361" mass="37982">MRVTKVVTRTKKSKISLLFGALSSLALAACGSTSASSTPTTAAAASVKKVPLVVYAAEGYDAAEVKGFQQATGIPTELEDHSTGTLLAKISAEANNPQWGVFWSDGSESYAALDQQGMLLRGFEPTSGQLTALGKSLVPADKSYIPTGTTIAGAIVYNSKVVTNPPTSWQQLLSPTWKGAVGMNNPAISGPTYPVVASIMDQLGGISKGEAYFKALAANGLHVYSTNKVTLGALLQGTIKLAIVQNSAGIGFQFTNPALKVAYLDKSALLPSVIGIDAKQSKAEIAEAKEFANFVYSPKGQQLMLSGDPHGDSLFFPIIVGTKAHKVVPQLSSIPTDYPNPFVWGPREASLNQWFTTNIVQ</sequence>
<dbReference type="Proteomes" id="UP000184295">
    <property type="component" value="Unassembled WGS sequence"/>
</dbReference>
<dbReference type="STRING" id="1121881.SAMN02745225_00464"/>
<dbReference type="AlphaFoldDB" id="A0A1M4T2C3"/>
<dbReference type="EMBL" id="FQUL01000004">
    <property type="protein sequence ID" value="SHE38603.1"/>
    <property type="molecule type" value="Genomic_DNA"/>
</dbReference>
<evidence type="ECO:0000313" key="4">
    <source>
        <dbReference type="Proteomes" id="UP000184295"/>
    </source>
</evidence>
<dbReference type="SUPFAM" id="SSF53850">
    <property type="entry name" value="Periplasmic binding protein-like II"/>
    <property type="match status" value="1"/>
</dbReference>
<feature type="chain" id="PRO_5039407325" evidence="2">
    <location>
        <begin position="29"/>
        <end position="361"/>
    </location>
</feature>
<accession>A0A1M4T2C3</accession>
<evidence type="ECO:0000313" key="3">
    <source>
        <dbReference type="EMBL" id="SHE38603.1"/>
    </source>
</evidence>
<proteinExistence type="predicted"/>
<dbReference type="PANTHER" id="PTHR30006">
    <property type="entry name" value="THIAMINE-BINDING PERIPLASMIC PROTEIN-RELATED"/>
    <property type="match status" value="1"/>
</dbReference>
<protein>
    <submittedName>
        <fullName evidence="3">Iron(III) transport system substrate-binding protein</fullName>
    </submittedName>
</protein>
<name>A0A1M4T2C3_9ACTN</name>
<dbReference type="InterPro" id="IPR006059">
    <property type="entry name" value="SBP"/>
</dbReference>
<evidence type="ECO:0000256" key="1">
    <source>
        <dbReference type="ARBA" id="ARBA00022729"/>
    </source>
</evidence>
<gene>
    <name evidence="3" type="ORF">SAMN02745225_00464</name>
</gene>
<organism evidence="3 4">
    <name type="scientific">Ferrithrix thermotolerans DSM 19514</name>
    <dbReference type="NCBI Taxonomy" id="1121881"/>
    <lineage>
        <taxon>Bacteria</taxon>
        <taxon>Bacillati</taxon>
        <taxon>Actinomycetota</taxon>
        <taxon>Acidimicrobiia</taxon>
        <taxon>Acidimicrobiales</taxon>
        <taxon>Acidimicrobiaceae</taxon>
        <taxon>Ferrithrix</taxon>
    </lineage>
</organism>
<evidence type="ECO:0000256" key="2">
    <source>
        <dbReference type="SAM" id="SignalP"/>
    </source>
</evidence>
<dbReference type="RefSeq" id="WP_072788350.1">
    <property type="nucleotide sequence ID" value="NZ_FQUL01000004.1"/>
</dbReference>
<dbReference type="PROSITE" id="PS51257">
    <property type="entry name" value="PROKAR_LIPOPROTEIN"/>
    <property type="match status" value="1"/>
</dbReference>
<reference evidence="4" key="1">
    <citation type="submission" date="2016-11" db="EMBL/GenBank/DDBJ databases">
        <authorList>
            <person name="Varghese N."/>
            <person name="Submissions S."/>
        </authorList>
    </citation>
    <scope>NUCLEOTIDE SEQUENCE [LARGE SCALE GENOMIC DNA]</scope>
    <source>
        <strain evidence="4">DSM 19514</strain>
    </source>
</reference>
<feature type="signal peptide" evidence="2">
    <location>
        <begin position="1"/>
        <end position="28"/>
    </location>
</feature>
<keyword evidence="4" id="KW-1185">Reference proteome</keyword>
<dbReference type="OrthoDB" id="366726at2"/>
<dbReference type="Pfam" id="PF13416">
    <property type="entry name" value="SBP_bac_8"/>
    <property type="match status" value="1"/>
</dbReference>
<dbReference type="Gene3D" id="3.40.190.10">
    <property type="entry name" value="Periplasmic binding protein-like II"/>
    <property type="match status" value="2"/>
</dbReference>
<keyword evidence="1 2" id="KW-0732">Signal</keyword>